<evidence type="ECO:0000256" key="5">
    <source>
        <dbReference type="ARBA" id="ARBA00022723"/>
    </source>
</evidence>
<dbReference type="GO" id="GO:0009897">
    <property type="term" value="C:external side of plasma membrane"/>
    <property type="evidence" value="ECO:0007669"/>
    <property type="project" value="TreeGrafter"/>
</dbReference>
<dbReference type="PROSITE" id="PS50853">
    <property type="entry name" value="FN3"/>
    <property type="match status" value="1"/>
</dbReference>
<evidence type="ECO:0000256" key="10">
    <source>
        <dbReference type="ARBA" id="ARBA00023136"/>
    </source>
</evidence>
<dbReference type="Proteomes" id="UP001295444">
    <property type="component" value="Chromosome 05"/>
</dbReference>
<feature type="chain" id="PRO_5041768906" description="Prolactin receptor" evidence="14">
    <location>
        <begin position="25"/>
        <end position="622"/>
    </location>
</feature>
<evidence type="ECO:0000256" key="8">
    <source>
        <dbReference type="ARBA" id="ARBA00022833"/>
    </source>
</evidence>
<keyword evidence="17" id="KW-1185">Reference proteome</keyword>
<dbReference type="AlphaFoldDB" id="A0AAD1W8J8"/>
<keyword evidence="4 14" id="KW-0812">Transmembrane</keyword>
<keyword evidence="9 14" id="KW-1133">Transmembrane helix</keyword>
<comment type="domain">
    <text evidence="14">The WSXWS motif appears to be necessary for proper protein folding and thereby efficient intracellular transport and cell-surface receptor binding.</text>
</comment>
<evidence type="ECO:0000256" key="14">
    <source>
        <dbReference type="RuleBase" id="RU365035"/>
    </source>
</evidence>
<proteinExistence type="inferred from homology"/>
<keyword evidence="10 14" id="KW-0472">Membrane</keyword>
<dbReference type="InterPro" id="IPR015152">
    <property type="entry name" value="Growth/epo_recpt_lig-bind"/>
</dbReference>
<evidence type="ECO:0000256" key="6">
    <source>
        <dbReference type="ARBA" id="ARBA00022729"/>
    </source>
</evidence>
<dbReference type="GO" id="GO:0004896">
    <property type="term" value="F:cytokine receptor activity"/>
    <property type="evidence" value="ECO:0007669"/>
    <property type="project" value="TreeGrafter"/>
</dbReference>
<accession>A0AAD1W8J8</accession>
<protein>
    <recommendedName>
        <fullName evidence="3 14">Prolactin receptor</fullName>
        <shortName evidence="14">PRL-R</shortName>
    </recommendedName>
</protein>
<keyword evidence="6 14" id="KW-0732">Signal</keyword>
<dbReference type="PANTHER" id="PTHR23036">
    <property type="entry name" value="CYTOKINE RECEPTOR"/>
    <property type="match status" value="1"/>
</dbReference>
<evidence type="ECO:0000256" key="2">
    <source>
        <dbReference type="ARBA" id="ARBA00007885"/>
    </source>
</evidence>
<evidence type="ECO:0000256" key="3">
    <source>
        <dbReference type="ARBA" id="ARBA00019818"/>
    </source>
</evidence>
<dbReference type="InterPro" id="IPR036116">
    <property type="entry name" value="FN3_sf"/>
</dbReference>
<reference evidence="16" key="1">
    <citation type="submission" date="2022-03" db="EMBL/GenBank/DDBJ databases">
        <authorList>
            <person name="Alioto T."/>
            <person name="Alioto T."/>
            <person name="Gomez Garrido J."/>
        </authorList>
    </citation>
    <scope>NUCLEOTIDE SEQUENCE</scope>
</reference>
<keyword evidence="12 14" id="KW-0675">Receptor</keyword>
<dbReference type="InterPro" id="IPR013783">
    <property type="entry name" value="Ig-like_fold"/>
</dbReference>
<sequence>MKKNLVIVALPLIFILLILVNAQASMDLRKPLQPDQIKCRSYEKETFSCWWTPWTDDVLPTNYSLFYRKETDENAYECPDYRTSGPNSCFFDKKYTSIWIYYFIYIKATNALGTNVSEDYPMDVQNIVQTHPPINITLTVDKDKPNLLINWLPPQTADVKSGWVTLQYELEIKSEKDHDWDPNSRHIRGVHKQLFLKLVGLMPGDTYVVRVRCKPDNGPLWSEWSDEMYITMPGNVPTIQKDFTLWISIGVLSFVICLTLIWTMALKDCSLMACIFPPVPGPKIMGFDTQLLKSGKSEDLLSALGCQGFPPTSDCEDLLVEFVEVDESKEHLITSQDRSPQGQHIKVCPVDTDNDSGRGSCDSPFAFSEACKELRGLPPDVDSDINDHSARKNPWPPQNAMMGRPCINFADSKSYVWPESSICGSLTPRSTYHNITDVCKLALGAMNANVSAFLMPNEDKIQPRYFKTIETVDESKQSELKDMYSKGSEPDQMHLLSNENPPFMSARTVDYVEVHKVNQNNALALIPKHKENSIRTDQFSASFPNREYTRVERVEGNSVFVLMQNLENQGNSMNIEPMKEYTQKSQQNPAEKITGFYPPAVNEGRIQTSGCMGYMDPSSFLS</sequence>
<evidence type="ECO:0000256" key="9">
    <source>
        <dbReference type="ARBA" id="ARBA00022989"/>
    </source>
</evidence>
<keyword evidence="13" id="KW-0325">Glycoprotein</keyword>
<dbReference type="InterPro" id="IPR003961">
    <property type="entry name" value="FN3_dom"/>
</dbReference>
<feature type="domain" description="Fibronectin type-III" evidence="15">
    <location>
        <begin position="132"/>
        <end position="235"/>
    </location>
</feature>
<organism evidence="16 17">
    <name type="scientific">Pelobates cultripes</name>
    <name type="common">Western spadefoot toad</name>
    <dbReference type="NCBI Taxonomy" id="61616"/>
    <lineage>
        <taxon>Eukaryota</taxon>
        <taxon>Metazoa</taxon>
        <taxon>Chordata</taxon>
        <taxon>Craniata</taxon>
        <taxon>Vertebrata</taxon>
        <taxon>Euteleostomi</taxon>
        <taxon>Amphibia</taxon>
        <taxon>Batrachia</taxon>
        <taxon>Anura</taxon>
        <taxon>Pelobatoidea</taxon>
        <taxon>Pelobatidae</taxon>
        <taxon>Pelobates</taxon>
    </lineage>
</organism>
<dbReference type="CDD" id="cd00063">
    <property type="entry name" value="FN3"/>
    <property type="match status" value="1"/>
</dbReference>
<evidence type="ECO:0000256" key="4">
    <source>
        <dbReference type="ARBA" id="ARBA00022692"/>
    </source>
</evidence>
<evidence type="ECO:0000313" key="17">
    <source>
        <dbReference type="Proteomes" id="UP001295444"/>
    </source>
</evidence>
<dbReference type="GO" id="GO:0019955">
    <property type="term" value="F:cytokine binding"/>
    <property type="evidence" value="ECO:0007669"/>
    <property type="project" value="TreeGrafter"/>
</dbReference>
<comment type="function">
    <text evidence="14">This is a receptor for the anterior pituitary hormone prolactin.</text>
</comment>
<dbReference type="SUPFAM" id="SSF49265">
    <property type="entry name" value="Fibronectin type III"/>
    <property type="match status" value="2"/>
</dbReference>
<evidence type="ECO:0000256" key="1">
    <source>
        <dbReference type="ARBA" id="ARBA00004479"/>
    </source>
</evidence>
<dbReference type="InterPro" id="IPR050379">
    <property type="entry name" value="Type-I_Cytokine_Rcpt"/>
</dbReference>
<dbReference type="FunFam" id="2.60.40.10:FF:000287">
    <property type="entry name" value="Prolactin receptor"/>
    <property type="match status" value="1"/>
</dbReference>
<evidence type="ECO:0000256" key="7">
    <source>
        <dbReference type="ARBA" id="ARBA00022737"/>
    </source>
</evidence>
<comment type="domain">
    <text evidence="14">The box 1 motif is required for JAK interaction and/or activation.</text>
</comment>
<feature type="signal peptide" evidence="14">
    <location>
        <begin position="1"/>
        <end position="24"/>
    </location>
</feature>
<evidence type="ECO:0000256" key="11">
    <source>
        <dbReference type="ARBA" id="ARBA00023157"/>
    </source>
</evidence>
<name>A0AAD1W8J8_PELCU</name>
<comment type="subcellular location">
    <subcellularLocation>
        <location evidence="1 14">Membrane</location>
        <topology evidence="1 14">Single-pass type I membrane protein</topology>
    </subcellularLocation>
</comment>
<dbReference type="GO" id="GO:0043235">
    <property type="term" value="C:receptor complex"/>
    <property type="evidence" value="ECO:0007669"/>
    <property type="project" value="TreeGrafter"/>
</dbReference>
<keyword evidence="5 14" id="KW-0479">Metal-binding</keyword>
<evidence type="ECO:0000256" key="12">
    <source>
        <dbReference type="ARBA" id="ARBA00023170"/>
    </source>
</evidence>
<feature type="transmembrane region" description="Helical" evidence="14">
    <location>
        <begin position="243"/>
        <end position="262"/>
    </location>
</feature>
<keyword evidence="11 14" id="KW-1015">Disulfide bond</keyword>
<evidence type="ECO:0000256" key="13">
    <source>
        <dbReference type="ARBA" id="ARBA00023180"/>
    </source>
</evidence>
<dbReference type="EMBL" id="OW240916">
    <property type="protein sequence ID" value="CAH2296506.1"/>
    <property type="molecule type" value="Genomic_DNA"/>
</dbReference>
<dbReference type="PANTHER" id="PTHR23036:SF86">
    <property type="entry name" value="PROLACTIN RECEPTOR"/>
    <property type="match status" value="1"/>
</dbReference>
<evidence type="ECO:0000313" key="16">
    <source>
        <dbReference type="EMBL" id="CAH2296506.1"/>
    </source>
</evidence>
<dbReference type="GO" id="GO:0046872">
    <property type="term" value="F:metal ion binding"/>
    <property type="evidence" value="ECO:0007669"/>
    <property type="project" value="UniProtKB-KW"/>
</dbReference>
<dbReference type="Gene3D" id="2.60.40.10">
    <property type="entry name" value="Immunoglobulins"/>
    <property type="match status" value="2"/>
</dbReference>
<keyword evidence="7" id="KW-0677">Repeat</keyword>
<keyword evidence="8 14" id="KW-0862">Zinc</keyword>
<gene>
    <name evidence="14" type="primary">PRLR</name>
    <name evidence="16" type="ORF">PECUL_23A058336</name>
</gene>
<dbReference type="FunFam" id="2.60.40.10:FF:000358">
    <property type="entry name" value="Prolactin receptor"/>
    <property type="match status" value="1"/>
</dbReference>
<dbReference type="Pfam" id="PF09067">
    <property type="entry name" value="EpoR_lig-bind"/>
    <property type="match status" value="1"/>
</dbReference>
<comment type="similarity">
    <text evidence="2 14">Belongs to the type I cytokine receptor family. Type 1 subfamily.</text>
</comment>
<evidence type="ECO:0000259" key="15">
    <source>
        <dbReference type="PROSITE" id="PS50853"/>
    </source>
</evidence>
<dbReference type="SMART" id="SM00060">
    <property type="entry name" value="FN3"/>
    <property type="match status" value="1"/>
</dbReference>